<feature type="transmembrane region" description="Helical" evidence="3">
    <location>
        <begin position="380"/>
        <end position="399"/>
    </location>
</feature>
<dbReference type="RefSeq" id="XP_017999793.1">
    <property type="nucleotide sequence ID" value="XM_018143455.1"/>
</dbReference>
<sequence length="474" mass="50448">MTEKDTTIAEGKSLSSRSIAADEALSEFGAAESSEWTYVAAHKLLNVEKDSANCPVRLSSISCLIGSFCSLFISVGFLNAWGVWQTYYQEHQLKDRSEFDIAWIGSFATFVLMFGGAAAGILVDKLAATGKRMHSSVLGIFLTSLCEEYWQFFLAQGLLTGLAMSFLTIPCVSTLALHFTKHRGLATGLTIAGSSLGGVVWPIVDDQLLNHRRLSFGWTMRINGFIAIPLAIIVTVCVRRPNSAPLLKKAKAESTPTTAAVEQDNKTAKEEEDEKKAKRKTGLAILKRPVFILFAAGASIFNLGMFSPFFFAPAYATHLGYGASFAFYTLSALNASSLFGRILTGIAADRLGAFNLATMAGLIGAVVCYCWTTATSQAGIMVWAIAYGFSSGAILSLQMHCATSIATKETYGTVLGAGFGLCSIAGLVGSPISGELLPHGFLALSMYAATTLMVGGLCLGGARLCLSRKLLAKV</sequence>
<evidence type="ECO:0000256" key="2">
    <source>
        <dbReference type="ARBA" id="ARBA00006727"/>
    </source>
</evidence>
<dbReference type="InterPro" id="IPR050327">
    <property type="entry name" value="Proton-linked_MCT"/>
</dbReference>
<feature type="transmembrane region" description="Helical" evidence="3">
    <location>
        <begin position="318"/>
        <end position="339"/>
    </location>
</feature>
<feature type="transmembrane region" description="Helical" evidence="3">
    <location>
        <begin position="184"/>
        <end position="204"/>
    </location>
</feature>
<dbReference type="PANTHER" id="PTHR11360:SF250">
    <property type="entry name" value="MFS-TYPE TRANSPORTER AFUA_1G00970"/>
    <property type="match status" value="1"/>
</dbReference>
<keyword evidence="3" id="KW-0812">Transmembrane</keyword>
<keyword evidence="3" id="KW-0472">Membrane</keyword>
<dbReference type="AlphaFoldDB" id="A0A0N1NZ21"/>
<accession>A0A0N1NZ21</accession>
<dbReference type="Proteomes" id="UP000038010">
    <property type="component" value="Unassembled WGS sequence"/>
</dbReference>
<feature type="transmembrane region" description="Helical" evidence="3">
    <location>
        <begin position="351"/>
        <end position="374"/>
    </location>
</feature>
<evidence type="ECO:0000313" key="5">
    <source>
        <dbReference type="EMBL" id="KPI39830.1"/>
    </source>
</evidence>
<dbReference type="GeneID" id="28735335"/>
<comment type="caution">
    <text evidence="5">The sequence shown here is derived from an EMBL/GenBank/DDBJ whole genome shotgun (WGS) entry which is preliminary data.</text>
</comment>
<dbReference type="InterPro" id="IPR011701">
    <property type="entry name" value="MFS"/>
</dbReference>
<feature type="transmembrane region" description="Helical" evidence="3">
    <location>
        <begin position="101"/>
        <end position="123"/>
    </location>
</feature>
<name>A0A0N1NZ21_9EURO</name>
<feature type="transmembrane region" description="Helical" evidence="3">
    <location>
        <begin position="135"/>
        <end position="152"/>
    </location>
</feature>
<dbReference type="OrthoDB" id="6499973at2759"/>
<evidence type="ECO:0000313" key="6">
    <source>
        <dbReference type="Proteomes" id="UP000038010"/>
    </source>
</evidence>
<keyword evidence="6" id="KW-1185">Reference proteome</keyword>
<evidence type="ECO:0000256" key="1">
    <source>
        <dbReference type="ARBA" id="ARBA00004141"/>
    </source>
</evidence>
<feature type="transmembrane region" description="Helical" evidence="3">
    <location>
        <begin position="444"/>
        <end position="466"/>
    </location>
</feature>
<feature type="transmembrane region" description="Helical" evidence="3">
    <location>
        <begin position="158"/>
        <end position="177"/>
    </location>
</feature>
<gene>
    <name evidence="5" type="ORF">AB675_3406</name>
</gene>
<comment type="subcellular location">
    <subcellularLocation>
        <location evidence="1">Membrane</location>
        <topology evidence="1">Multi-pass membrane protein</topology>
    </subcellularLocation>
</comment>
<feature type="transmembrane region" description="Helical" evidence="3">
    <location>
        <begin position="290"/>
        <end position="312"/>
    </location>
</feature>
<dbReference type="GO" id="GO:0016020">
    <property type="term" value="C:membrane"/>
    <property type="evidence" value="ECO:0007669"/>
    <property type="project" value="UniProtKB-SubCell"/>
</dbReference>
<organism evidence="5 6">
    <name type="scientific">Cyphellophora attinorum</name>
    <dbReference type="NCBI Taxonomy" id="1664694"/>
    <lineage>
        <taxon>Eukaryota</taxon>
        <taxon>Fungi</taxon>
        <taxon>Dikarya</taxon>
        <taxon>Ascomycota</taxon>
        <taxon>Pezizomycotina</taxon>
        <taxon>Eurotiomycetes</taxon>
        <taxon>Chaetothyriomycetidae</taxon>
        <taxon>Chaetothyriales</taxon>
        <taxon>Cyphellophoraceae</taxon>
        <taxon>Cyphellophora</taxon>
    </lineage>
</organism>
<feature type="transmembrane region" description="Helical" evidence="3">
    <location>
        <begin position="216"/>
        <end position="238"/>
    </location>
</feature>
<dbReference type="EMBL" id="LFJN01000014">
    <property type="protein sequence ID" value="KPI39830.1"/>
    <property type="molecule type" value="Genomic_DNA"/>
</dbReference>
<comment type="similarity">
    <text evidence="2">Belongs to the major facilitator superfamily. Monocarboxylate porter (TC 2.A.1.13) family.</text>
</comment>
<dbReference type="PROSITE" id="PS50850">
    <property type="entry name" value="MFS"/>
    <property type="match status" value="1"/>
</dbReference>
<dbReference type="VEuPathDB" id="FungiDB:AB675_3406"/>
<reference evidence="5 6" key="1">
    <citation type="submission" date="2015-06" db="EMBL/GenBank/DDBJ databases">
        <title>Draft genome of the ant-associated black yeast Phialophora attae CBS 131958.</title>
        <authorList>
            <person name="Moreno L.F."/>
            <person name="Stielow B.J."/>
            <person name="de Hoog S."/>
            <person name="Vicente V.A."/>
            <person name="Weiss V.A."/>
            <person name="de Vries M."/>
            <person name="Cruz L.M."/>
            <person name="Souza E.M."/>
        </authorList>
    </citation>
    <scope>NUCLEOTIDE SEQUENCE [LARGE SCALE GENOMIC DNA]</scope>
    <source>
        <strain evidence="5 6">CBS 131958</strain>
    </source>
</reference>
<dbReference type="Gene3D" id="1.20.1250.20">
    <property type="entry name" value="MFS general substrate transporter like domains"/>
    <property type="match status" value="1"/>
</dbReference>
<dbReference type="InterPro" id="IPR036259">
    <property type="entry name" value="MFS_trans_sf"/>
</dbReference>
<dbReference type="GO" id="GO:0022857">
    <property type="term" value="F:transmembrane transporter activity"/>
    <property type="evidence" value="ECO:0007669"/>
    <property type="project" value="InterPro"/>
</dbReference>
<keyword evidence="3" id="KW-1133">Transmembrane helix</keyword>
<proteinExistence type="inferred from homology"/>
<protein>
    <submittedName>
        <fullName evidence="5">Putative transporter MCH4</fullName>
    </submittedName>
</protein>
<dbReference type="PANTHER" id="PTHR11360">
    <property type="entry name" value="MONOCARBOXYLATE TRANSPORTER"/>
    <property type="match status" value="1"/>
</dbReference>
<feature type="transmembrane region" description="Helical" evidence="3">
    <location>
        <begin position="58"/>
        <end position="81"/>
    </location>
</feature>
<feature type="transmembrane region" description="Helical" evidence="3">
    <location>
        <begin position="411"/>
        <end position="432"/>
    </location>
</feature>
<feature type="domain" description="Major facilitator superfamily (MFS) profile" evidence="4">
    <location>
        <begin position="290"/>
        <end position="474"/>
    </location>
</feature>
<evidence type="ECO:0000256" key="3">
    <source>
        <dbReference type="SAM" id="Phobius"/>
    </source>
</evidence>
<dbReference type="Pfam" id="PF07690">
    <property type="entry name" value="MFS_1"/>
    <property type="match status" value="1"/>
</dbReference>
<dbReference type="InterPro" id="IPR020846">
    <property type="entry name" value="MFS_dom"/>
</dbReference>
<dbReference type="SUPFAM" id="SSF103473">
    <property type="entry name" value="MFS general substrate transporter"/>
    <property type="match status" value="1"/>
</dbReference>
<evidence type="ECO:0000259" key="4">
    <source>
        <dbReference type="PROSITE" id="PS50850"/>
    </source>
</evidence>